<dbReference type="RefSeq" id="WP_212941376.1">
    <property type="nucleotide sequence ID" value="NZ_BORR01000015.1"/>
</dbReference>
<dbReference type="SUPFAM" id="SSF81301">
    <property type="entry name" value="Nucleotidyltransferase"/>
    <property type="match status" value="1"/>
</dbReference>
<evidence type="ECO:0000259" key="1">
    <source>
        <dbReference type="Pfam" id="PF18765"/>
    </source>
</evidence>
<accession>A0A920CGM1</accession>
<sequence>MNVIDSIIENRSKLMEVAAAQGVKQLKLYGSVLTRTEKPESDIDFLAMFDPSIPYEWNVIFQLQQKIEAMFNRRVSILDSRRLPEVFIHKLTMILWTL</sequence>
<protein>
    <recommendedName>
        <fullName evidence="1">Polymerase beta nucleotidyltransferase domain-containing protein</fullName>
    </recommendedName>
</protein>
<dbReference type="EMBL" id="BORR01000015">
    <property type="protein sequence ID" value="GIO38845.1"/>
    <property type="molecule type" value="Genomic_DNA"/>
</dbReference>
<evidence type="ECO:0000313" key="3">
    <source>
        <dbReference type="Proteomes" id="UP000681162"/>
    </source>
</evidence>
<gene>
    <name evidence="2" type="ORF">J41TS12_37060</name>
</gene>
<evidence type="ECO:0000313" key="2">
    <source>
        <dbReference type="EMBL" id="GIO38845.1"/>
    </source>
</evidence>
<keyword evidence="3" id="KW-1185">Reference proteome</keyword>
<dbReference type="Gene3D" id="3.30.460.10">
    <property type="entry name" value="Beta Polymerase, domain 2"/>
    <property type="match status" value="1"/>
</dbReference>
<comment type="caution">
    <text evidence="2">The sequence shown here is derived from an EMBL/GenBank/DDBJ whole genome shotgun (WGS) entry which is preliminary data.</text>
</comment>
<proteinExistence type="predicted"/>
<dbReference type="InterPro" id="IPR041633">
    <property type="entry name" value="Polbeta"/>
</dbReference>
<dbReference type="CDD" id="cd05403">
    <property type="entry name" value="NT_KNTase_like"/>
    <property type="match status" value="1"/>
</dbReference>
<organism evidence="2 3">
    <name type="scientific">Paenibacillus antibioticophila</name>
    <dbReference type="NCBI Taxonomy" id="1274374"/>
    <lineage>
        <taxon>Bacteria</taxon>
        <taxon>Bacillati</taxon>
        <taxon>Bacillota</taxon>
        <taxon>Bacilli</taxon>
        <taxon>Bacillales</taxon>
        <taxon>Paenibacillaceae</taxon>
        <taxon>Paenibacillus</taxon>
    </lineage>
</organism>
<dbReference type="Pfam" id="PF18765">
    <property type="entry name" value="Polbeta"/>
    <property type="match status" value="1"/>
</dbReference>
<dbReference type="AlphaFoldDB" id="A0A920CGM1"/>
<name>A0A920CGM1_9BACL</name>
<reference evidence="2 3" key="1">
    <citation type="submission" date="2021-03" db="EMBL/GenBank/DDBJ databases">
        <title>Antimicrobial resistance genes in bacteria isolated from Japanese honey, and their potential for conferring macrolide and lincosamide resistance in the American foulbrood pathogen Paenibacillus larvae.</title>
        <authorList>
            <person name="Okamoto M."/>
            <person name="Kumagai M."/>
            <person name="Kanamori H."/>
            <person name="Takamatsu D."/>
        </authorList>
    </citation>
    <scope>NUCLEOTIDE SEQUENCE [LARGE SCALE GENOMIC DNA]</scope>
    <source>
        <strain evidence="2 3">J41TS12</strain>
    </source>
</reference>
<dbReference type="InterPro" id="IPR043519">
    <property type="entry name" value="NT_sf"/>
</dbReference>
<feature type="domain" description="Polymerase beta nucleotidyltransferase" evidence="1">
    <location>
        <begin position="16"/>
        <end position="91"/>
    </location>
</feature>
<dbReference type="Proteomes" id="UP000681162">
    <property type="component" value="Unassembled WGS sequence"/>
</dbReference>